<dbReference type="AlphaFoldDB" id="A0AAV8XS43"/>
<dbReference type="Proteomes" id="UP001162162">
    <property type="component" value="Unassembled WGS sequence"/>
</dbReference>
<evidence type="ECO:0000313" key="2">
    <source>
        <dbReference type="EMBL" id="KAJ8941455.1"/>
    </source>
</evidence>
<gene>
    <name evidence="2" type="ORF">NQ318_016895</name>
</gene>
<organism evidence="2 3">
    <name type="scientific">Aromia moschata</name>
    <dbReference type="NCBI Taxonomy" id="1265417"/>
    <lineage>
        <taxon>Eukaryota</taxon>
        <taxon>Metazoa</taxon>
        <taxon>Ecdysozoa</taxon>
        <taxon>Arthropoda</taxon>
        <taxon>Hexapoda</taxon>
        <taxon>Insecta</taxon>
        <taxon>Pterygota</taxon>
        <taxon>Neoptera</taxon>
        <taxon>Endopterygota</taxon>
        <taxon>Coleoptera</taxon>
        <taxon>Polyphaga</taxon>
        <taxon>Cucujiformia</taxon>
        <taxon>Chrysomeloidea</taxon>
        <taxon>Cerambycidae</taxon>
        <taxon>Cerambycinae</taxon>
        <taxon>Callichromatini</taxon>
        <taxon>Aromia</taxon>
    </lineage>
</organism>
<comment type="caution">
    <text evidence="2">The sequence shown here is derived from an EMBL/GenBank/DDBJ whole genome shotgun (WGS) entry which is preliminary data.</text>
</comment>
<accession>A0AAV8XS43</accession>
<evidence type="ECO:0000313" key="3">
    <source>
        <dbReference type="Proteomes" id="UP001162162"/>
    </source>
</evidence>
<evidence type="ECO:0000256" key="1">
    <source>
        <dbReference type="SAM" id="MobiDB-lite"/>
    </source>
</evidence>
<dbReference type="EMBL" id="JAPWTK010000371">
    <property type="protein sequence ID" value="KAJ8941455.1"/>
    <property type="molecule type" value="Genomic_DNA"/>
</dbReference>
<keyword evidence="3" id="KW-1185">Reference proteome</keyword>
<protein>
    <submittedName>
        <fullName evidence="2">Uncharacterized protein</fullName>
    </submittedName>
</protein>
<proteinExistence type="predicted"/>
<name>A0AAV8XS43_9CUCU</name>
<sequence length="112" mass="12515">MMGHMQQSRPSNLSPYPPPGTPPSYYGVYPADSMTNEDAMPPTAFQSSPYPEQFTGDMGAEPPEHEHSNSKSYAGEESGGEFGGLVSYFSSQREDDLESYCNQFWHVFLKYL</sequence>
<feature type="region of interest" description="Disordered" evidence="1">
    <location>
        <begin position="1"/>
        <end position="79"/>
    </location>
</feature>
<reference evidence="2" key="1">
    <citation type="journal article" date="2023" name="Insect Mol. Biol.">
        <title>Genome sequencing provides insights into the evolution of gene families encoding plant cell wall-degrading enzymes in longhorned beetles.</title>
        <authorList>
            <person name="Shin N.R."/>
            <person name="Okamura Y."/>
            <person name="Kirsch R."/>
            <person name="Pauchet Y."/>
        </authorList>
    </citation>
    <scope>NUCLEOTIDE SEQUENCE</scope>
    <source>
        <strain evidence="2">AMC_N1</strain>
    </source>
</reference>